<dbReference type="Gene3D" id="1.10.340.70">
    <property type="match status" value="1"/>
</dbReference>
<dbReference type="Proteomes" id="UP000681722">
    <property type="component" value="Unassembled WGS sequence"/>
</dbReference>
<dbReference type="FunFam" id="3.30.420.10:FF:000032">
    <property type="entry name" value="Retrovirus-related Pol polyprotein from transposon 297-like Protein"/>
    <property type="match status" value="1"/>
</dbReference>
<evidence type="ECO:0000256" key="2">
    <source>
        <dbReference type="ARBA" id="ARBA00022670"/>
    </source>
</evidence>
<evidence type="ECO:0000256" key="9">
    <source>
        <dbReference type="SAM" id="MobiDB-lite"/>
    </source>
</evidence>
<dbReference type="GO" id="GO:0003964">
    <property type="term" value="F:RNA-directed DNA polymerase activity"/>
    <property type="evidence" value="ECO:0007669"/>
    <property type="project" value="UniProtKB-KW"/>
</dbReference>
<keyword evidence="8" id="KW-0695">RNA-directed DNA polymerase</keyword>
<dbReference type="InterPro" id="IPR043502">
    <property type="entry name" value="DNA/RNA_pol_sf"/>
</dbReference>
<dbReference type="PROSITE" id="PS50994">
    <property type="entry name" value="INTEGRASE"/>
    <property type="match status" value="1"/>
</dbReference>
<evidence type="ECO:0000259" key="10">
    <source>
        <dbReference type="PROSITE" id="PS50878"/>
    </source>
</evidence>
<dbReference type="PANTHER" id="PTHR37984:SF5">
    <property type="entry name" value="PROTEIN NYNRIN-LIKE"/>
    <property type="match status" value="1"/>
</dbReference>
<accession>A0A815IER1</accession>
<dbReference type="GO" id="GO:0006508">
    <property type="term" value="P:proteolysis"/>
    <property type="evidence" value="ECO:0007669"/>
    <property type="project" value="UniProtKB-KW"/>
</dbReference>
<dbReference type="SUPFAM" id="SSF50630">
    <property type="entry name" value="Acid proteases"/>
    <property type="match status" value="1"/>
</dbReference>
<dbReference type="InterPro" id="IPR050951">
    <property type="entry name" value="Retrovirus_Pol_polyprotein"/>
</dbReference>
<dbReference type="FunFam" id="3.10.10.10:FF:000007">
    <property type="entry name" value="Retrovirus-related Pol polyprotein from transposon 17.6-like Protein"/>
    <property type="match status" value="1"/>
</dbReference>
<dbReference type="CDD" id="cd09274">
    <property type="entry name" value="RNase_HI_RT_Ty3"/>
    <property type="match status" value="1"/>
</dbReference>
<evidence type="ECO:0000256" key="7">
    <source>
        <dbReference type="ARBA" id="ARBA00022801"/>
    </source>
</evidence>
<evidence type="ECO:0000313" key="14">
    <source>
        <dbReference type="Proteomes" id="UP000663829"/>
    </source>
</evidence>
<dbReference type="Pfam" id="PF17917">
    <property type="entry name" value="RT_RNaseH"/>
    <property type="match status" value="1"/>
</dbReference>
<keyword evidence="2" id="KW-0645">Protease</keyword>
<keyword evidence="4" id="KW-0548">Nucleotidyltransferase</keyword>
<dbReference type="InterPro" id="IPR000477">
    <property type="entry name" value="RT_dom"/>
</dbReference>
<dbReference type="GO" id="GO:0008233">
    <property type="term" value="F:peptidase activity"/>
    <property type="evidence" value="ECO:0007669"/>
    <property type="project" value="UniProtKB-KW"/>
</dbReference>
<evidence type="ECO:0000259" key="11">
    <source>
        <dbReference type="PROSITE" id="PS50994"/>
    </source>
</evidence>
<organism evidence="12 14">
    <name type="scientific">Didymodactylos carnosus</name>
    <dbReference type="NCBI Taxonomy" id="1234261"/>
    <lineage>
        <taxon>Eukaryota</taxon>
        <taxon>Metazoa</taxon>
        <taxon>Spiralia</taxon>
        <taxon>Gnathifera</taxon>
        <taxon>Rotifera</taxon>
        <taxon>Eurotatoria</taxon>
        <taxon>Bdelloidea</taxon>
        <taxon>Philodinida</taxon>
        <taxon>Philodinidae</taxon>
        <taxon>Didymodactylos</taxon>
    </lineage>
</organism>
<dbReference type="AlphaFoldDB" id="A0A815IER1"/>
<dbReference type="InterPro" id="IPR041588">
    <property type="entry name" value="Integrase_H2C2"/>
</dbReference>
<dbReference type="Gene3D" id="2.40.70.10">
    <property type="entry name" value="Acid Proteases"/>
    <property type="match status" value="1"/>
</dbReference>
<evidence type="ECO:0000313" key="12">
    <source>
        <dbReference type="EMBL" id="CAF1367651.1"/>
    </source>
</evidence>
<dbReference type="InterPro" id="IPR041373">
    <property type="entry name" value="RT_RNaseH"/>
</dbReference>
<feature type="compositionally biased region" description="Low complexity" evidence="9">
    <location>
        <begin position="761"/>
        <end position="777"/>
    </location>
</feature>
<keyword evidence="7" id="KW-0378">Hydrolase</keyword>
<gene>
    <name evidence="12" type="ORF">GPM918_LOCUS31697</name>
    <name evidence="13" type="ORF">SRO942_LOCUS32348</name>
</gene>
<dbReference type="GO" id="GO:0003676">
    <property type="term" value="F:nucleic acid binding"/>
    <property type="evidence" value="ECO:0007669"/>
    <property type="project" value="InterPro"/>
</dbReference>
<dbReference type="Gene3D" id="3.30.420.10">
    <property type="entry name" value="Ribonuclease H-like superfamily/Ribonuclease H"/>
    <property type="match status" value="1"/>
</dbReference>
<name>A0A815IER1_9BILA</name>
<dbReference type="EMBL" id="CAJNOQ010015738">
    <property type="protein sequence ID" value="CAF1367651.1"/>
    <property type="molecule type" value="Genomic_DNA"/>
</dbReference>
<comment type="caution">
    <text evidence="12">The sequence shown here is derived from an EMBL/GenBank/DDBJ whole genome shotgun (WGS) entry which is preliminary data.</text>
</comment>
<dbReference type="Pfam" id="PF00078">
    <property type="entry name" value="RVT_1"/>
    <property type="match status" value="1"/>
</dbReference>
<dbReference type="PANTHER" id="PTHR37984">
    <property type="entry name" value="PROTEIN CBG26694"/>
    <property type="match status" value="1"/>
</dbReference>
<dbReference type="Gene3D" id="3.10.10.10">
    <property type="entry name" value="HIV Type 1 Reverse Transcriptase, subunit A, domain 1"/>
    <property type="match status" value="1"/>
</dbReference>
<evidence type="ECO:0000256" key="8">
    <source>
        <dbReference type="ARBA" id="ARBA00022918"/>
    </source>
</evidence>
<keyword evidence="14" id="KW-1185">Reference proteome</keyword>
<dbReference type="Pfam" id="PF17921">
    <property type="entry name" value="Integrase_H2C2"/>
    <property type="match status" value="1"/>
</dbReference>
<dbReference type="CDD" id="cd01647">
    <property type="entry name" value="RT_LTR"/>
    <property type="match status" value="1"/>
</dbReference>
<dbReference type="FunFam" id="3.30.70.270:FF:000020">
    <property type="entry name" value="Transposon Tf2-6 polyprotein-like Protein"/>
    <property type="match status" value="1"/>
</dbReference>
<dbReference type="GO" id="GO:0004519">
    <property type="term" value="F:endonuclease activity"/>
    <property type="evidence" value="ECO:0007669"/>
    <property type="project" value="UniProtKB-KW"/>
</dbReference>
<evidence type="ECO:0000256" key="3">
    <source>
        <dbReference type="ARBA" id="ARBA00022679"/>
    </source>
</evidence>
<dbReference type="Pfam" id="PF13975">
    <property type="entry name" value="gag-asp_proteas"/>
    <property type="match status" value="1"/>
</dbReference>
<reference evidence="12" key="1">
    <citation type="submission" date="2021-02" db="EMBL/GenBank/DDBJ databases">
        <authorList>
            <person name="Nowell W R."/>
        </authorList>
    </citation>
    <scope>NUCLEOTIDE SEQUENCE</scope>
</reference>
<dbReference type="CDD" id="cd00303">
    <property type="entry name" value="retropepsin_like"/>
    <property type="match status" value="1"/>
</dbReference>
<evidence type="ECO:0000256" key="6">
    <source>
        <dbReference type="ARBA" id="ARBA00022759"/>
    </source>
</evidence>
<dbReference type="InterPro" id="IPR012337">
    <property type="entry name" value="RNaseH-like_sf"/>
</dbReference>
<evidence type="ECO:0000256" key="1">
    <source>
        <dbReference type="ARBA" id="ARBA00012493"/>
    </source>
</evidence>
<dbReference type="EC" id="2.7.7.49" evidence="1"/>
<dbReference type="OrthoDB" id="4369127at2759"/>
<keyword evidence="6" id="KW-0255">Endonuclease</keyword>
<dbReference type="SUPFAM" id="SSF53098">
    <property type="entry name" value="Ribonuclease H-like"/>
    <property type="match status" value="1"/>
</dbReference>
<dbReference type="InterPro" id="IPR036397">
    <property type="entry name" value="RNaseH_sf"/>
</dbReference>
<proteinExistence type="predicted"/>
<dbReference type="InterPro" id="IPR001584">
    <property type="entry name" value="Integrase_cat-core"/>
</dbReference>
<sequence length="1183" mass="135375">MKILIDTGANQSFINEKSLRSTNHPKYLTSQKYQFFMADGLTPFIVTGAVQLKIQMNGTSTTITALVAQNLCTDVILGMDYIFKYDLGIQPQHKTVSIKSYGKKTIIPMDKDVTQIRLPVKLSRSIQIRPESEQSISVDVGVSAAILSFRPSSNFAQRTSTFIPHSLLNIQNYRTNLTVYNPSKFPCYIKKGIILGISTYQDHYACNENDKLNDNEITYSAGSAGMRANGINAIESTSVNDKVQQEILKLIDHIKDKDQHHKLKSLLYQFQKTFDTSQYTTAKTIIMHAIETYPHTPPVSKCYPSNPTSIEEMREIVNKLLEAGLVRKSKSPYAAPALLTRKKDNTWRLVVDYKKLNAVTIKDNHPLPNMETTIQTLGGGYNYFTKLDLKSGFWQVPIAEKDRHKTAFTTPFGLYEWNVLPQGLRNAPPTFQRIMNQALLSCTKFALVYLDDIMVYSKTYEEHLYHVQQVLHALKLHNLTLNPSKCEIAKQRIEYLGHIITSSTVTPLMDKIKAILLLKEPKTLAQATRFIGGLSWYRKFIPQFATIAAPIHAITNLPKQTRYKFKWAQEQSKSFHALKHLLTSKPLLLDFPDDTKPVIVTTDASKVGIGGVLQQEIGGERKTLYYHSELMSPCQQRYHPMEQEALAIFKCITRMRSFLIGRSIIIYTDNCPLCHMMEKKVANRRVEKMALLLQEYNIEQIIHIKGRYNCLLDYLSRHPISNDDELFDYEYGLEPKNETSQPLIGRAAAVITRSKFKANATNPSSNPPVQQQPTSPQIAPSIVSSQPHYIIENFDITKLKEEQKNDINIQKIINDLKKNPKLSFELKDDILYKLILNDNGKTKRKVIYIPSLMIKPLMISYHDNPLIGGHFASNRTLNKIKQQFWWPQMKQSRAGFLHPIPPPDGPNQLIGIDYCGPFPQTPNDNRYVLCLTDYFTKFVTAIPLPDCSAQTTAQVIFTQHICRYGVPKAILSDQGTSFKNQLMHAITKLIGFNHIFSTPYHPQTNGQVERFNATFITQIAKLTDNESNNWDEYLYPVVFAYNTGIHSTTNFSPYELTFGSKANLPTDHPPSTFTSGKPNDYFYQLIQNLKRYHATAKENILHQQRLYKTRYDRQRQDCEYDLGATVLTRIFTTRSKLDPKFSLVPKIIIRRSHPVYWVEDMETKEESRVHVNDIRPLMIATSY</sequence>
<protein>
    <recommendedName>
        <fullName evidence="1">RNA-directed DNA polymerase</fullName>
        <ecNumber evidence="1">2.7.7.49</ecNumber>
    </recommendedName>
</protein>
<dbReference type="PROSITE" id="PS50878">
    <property type="entry name" value="RT_POL"/>
    <property type="match status" value="1"/>
</dbReference>
<dbReference type="InterPro" id="IPR021109">
    <property type="entry name" value="Peptidase_aspartic_dom_sf"/>
</dbReference>
<evidence type="ECO:0000256" key="4">
    <source>
        <dbReference type="ARBA" id="ARBA00022695"/>
    </source>
</evidence>
<keyword evidence="5" id="KW-0540">Nuclease</keyword>
<dbReference type="Pfam" id="PF00665">
    <property type="entry name" value="rve"/>
    <property type="match status" value="1"/>
</dbReference>
<dbReference type="EMBL" id="CAJOBC010073624">
    <property type="protein sequence ID" value="CAF4251045.1"/>
    <property type="molecule type" value="Genomic_DNA"/>
</dbReference>
<keyword evidence="3" id="KW-0808">Transferase</keyword>
<dbReference type="InterPro" id="IPR043128">
    <property type="entry name" value="Rev_trsase/Diguanyl_cyclase"/>
</dbReference>
<evidence type="ECO:0000313" key="13">
    <source>
        <dbReference type="EMBL" id="CAF4251045.1"/>
    </source>
</evidence>
<dbReference type="GO" id="GO:0015074">
    <property type="term" value="P:DNA integration"/>
    <property type="evidence" value="ECO:0007669"/>
    <property type="project" value="InterPro"/>
</dbReference>
<dbReference type="Proteomes" id="UP000663829">
    <property type="component" value="Unassembled WGS sequence"/>
</dbReference>
<dbReference type="Gene3D" id="3.30.70.270">
    <property type="match status" value="2"/>
</dbReference>
<dbReference type="SUPFAM" id="SSF56672">
    <property type="entry name" value="DNA/RNA polymerases"/>
    <property type="match status" value="1"/>
</dbReference>
<feature type="domain" description="Integrase catalytic" evidence="11">
    <location>
        <begin position="902"/>
        <end position="1061"/>
    </location>
</feature>
<feature type="domain" description="Reverse transcriptase" evidence="10">
    <location>
        <begin position="321"/>
        <end position="500"/>
    </location>
</feature>
<evidence type="ECO:0000256" key="5">
    <source>
        <dbReference type="ARBA" id="ARBA00022722"/>
    </source>
</evidence>
<feature type="region of interest" description="Disordered" evidence="9">
    <location>
        <begin position="758"/>
        <end position="778"/>
    </location>
</feature>